<gene>
    <name evidence="1" type="primary">epsL</name>
    <name evidence="1" type="ORF">U5817_13725</name>
</gene>
<dbReference type="SUPFAM" id="SSF56935">
    <property type="entry name" value="Porins"/>
    <property type="match status" value="2"/>
</dbReference>
<accession>A0ABZ1AEI3</accession>
<protein>
    <submittedName>
        <fullName evidence="1">XrtB/PEP-CTERM-associated polysaccharide biosynthesis outer membrane protein EpsL</fullName>
    </submittedName>
</protein>
<reference evidence="1 2" key="1">
    <citation type="submission" date="2023-12" db="EMBL/GenBank/DDBJ databases">
        <title>A. evansii MAY27, complete genome.</title>
        <authorList>
            <person name="Wang Y."/>
        </authorList>
    </citation>
    <scope>NUCLEOTIDE SEQUENCE [LARGE SCALE GENOMIC DNA]</scope>
    <source>
        <strain evidence="1 2">MAY27</strain>
    </source>
</reference>
<dbReference type="EMBL" id="CP141259">
    <property type="protein sequence ID" value="WRL44268.1"/>
    <property type="molecule type" value="Genomic_DNA"/>
</dbReference>
<name>A0ABZ1AEI3_AROEV</name>
<dbReference type="Pfam" id="PF10082">
    <property type="entry name" value="BBP2_2"/>
    <property type="match status" value="1"/>
</dbReference>
<dbReference type="NCBIfam" id="TIGR03014">
    <property type="entry name" value="EpsL"/>
    <property type="match status" value="1"/>
</dbReference>
<dbReference type="Proteomes" id="UP001626593">
    <property type="component" value="Chromosome"/>
</dbReference>
<organism evidence="1 2">
    <name type="scientific">Aromatoleum evansii</name>
    <name type="common">Azoarcus evansii</name>
    <dbReference type="NCBI Taxonomy" id="59406"/>
    <lineage>
        <taxon>Bacteria</taxon>
        <taxon>Pseudomonadati</taxon>
        <taxon>Pseudomonadota</taxon>
        <taxon>Betaproteobacteria</taxon>
        <taxon>Rhodocyclales</taxon>
        <taxon>Rhodocyclaceae</taxon>
        <taxon>Aromatoleum</taxon>
    </lineage>
</organism>
<evidence type="ECO:0000313" key="2">
    <source>
        <dbReference type="Proteomes" id="UP001626593"/>
    </source>
</evidence>
<proteinExistence type="predicted"/>
<dbReference type="InterPro" id="IPR017465">
    <property type="entry name" value="EpsL_proteobac"/>
</dbReference>
<dbReference type="InterPro" id="IPR018759">
    <property type="entry name" value="BBP2_2"/>
</dbReference>
<evidence type="ECO:0000313" key="1">
    <source>
        <dbReference type="EMBL" id="WRL44268.1"/>
    </source>
</evidence>
<sequence>MFSFLVIAGTGTLPVAASENDPLTISVSQDLVWEDNLFRVADGARPEIEGSRRPRDDRLSVTTLAAQLGRTYSRQRLTADFALTRSDYLEFDHLDFTAHNFGAAWQWILGNQWSGTISARQDERLRSFSDRIGTVRSINTFRQYRADARYLMHPQWSFGAGWARMDSRFDDRESAGSEYIEDAVEALVQYRSLAGSTLALVGRDAEGRYPERNETLTTVTGYTQRDLLLRADWGVTGHSRVSGQVGYTARQYPHAGDKDFNGLTGRVTFDWNPTGKLALGMTARREMGAREDVADNFVITRAVSVDPVWQIGNKLRLRGRLEWLKRDYGGDPFGIVAPDRDDRTQARALALEWSPARNLSLQLGARNERRSSSDAYPGYRAASLFMSAKLAF</sequence>
<keyword evidence="2" id="KW-1185">Reference proteome</keyword>
<dbReference type="RefSeq" id="WP_169127553.1">
    <property type="nucleotide sequence ID" value="NZ_CAWPLS010000077.1"/>
</dbReference>